<keyword evidence="3" id="KW-1185">Reference proteome</keyword>
<dbReference type="GeneID" id="25914574"/>
<feature type="domain" description="JmjC" evidence="1">
    <location>
        <begin position="66"/>
        <end position="233"/>
    </location>
</feature>
<proteinExistence type="predicted"/>
<accession>A0A0L0F9H7</accession>
<dbReference type="SUPFAM" id="SSF51197">
    <property type="entry name" value="Clavaminate synthase-like"/>
    <property type="match status" value="1"/>
</dbReference>
<dbReference type="Gene3D" id="2.60.120.650">
    <property type="entry name" value="Cupin"/>
    <property type="match status" value="1"/>
</dbReference>
<dbReference type="SMART" id="SM00558">
    <property type="entry name" value="JmjC"/>
    <property type="match status" value="1"/>
</dbReference>
<evidence type="ECO:0000259" key="1">
    <source>
        <dbReference type="PROSITE" id="PS51184"/>
    </source>
</evidence>
<dbReference type="STRING" id="667725.A0A0L0F9H7"/>
<protein>
    <recommendedName>
        <fullName evidence="1">JmjC domain-containing protein</fullName>
    </recommendedName>
</protein>
<evidence type="ECO:0000313" key="2">
    <source>
        <dbReference type="EMBL" id="KNC73370.1"/>
    </source>
</evidence>
<sequence length="254" mass="29215">STRQWRAREWSEQTLSHVFGSVHFRVGSDEQDQPVTLRLDDYFYYCNQLAGADDNPIYLFEHTDESSTPGVLGAYTIPKYFASGQDLFSVLSAEERPPHRWVLMGTRRSGSSIHQDPLLTSAWNTSLYGRKRWMLFPPECRKVHLAPCEIGELWPARLKGPSAWFEHMLPRIRGDDWRGSAPVEILQDAGETVYVPAGWHHVVLNLDSCVAVTQNVAVVHDFERIKDIMRRKRPDIVEQWLQLVAAQWPILDCT</sequence>
<dbReference type="EMBL" id="KQ245698">
    <property type="protein sequence ID" value="KNC73370.1"/>
    <property type="molecule type" value="Genomic_DNA"/>
</dbReference>
<dbReference type="OrthoDB" id="424465at2759"/>
<dbReference type="AlphaFoldDB" id="A0A0L0F9H7"/>
<reference evidence="2 3" key="1">
    <citation type="submission" date="2011-02" db="EMBL/GenBank/DDBJ databases">
        <title>The Genome Sequence of Sphaeroforma arctica JP610.</title>
        <authorList>
            <consortium name="The Broad Institute Genome Sequencing Platform"/>
            <person name="Russ C."/>
            <person name="Cuomo C."/>
            <person name="Young S.K."/>
            <person name="Zeng Q."/>
            <person name="Gargeya S."/>
            <person name="Alvarado L."/>
            <person name="Berlin A."/>
            <person name="Chapman S.B."/>
            <person name="Chen Z."/>
            <person name="Freedman E."/>
            <person name="Gellesch M."/>
            <person name="Goldberg J."/>
            <person name="Griggs A."/>
            <person name="Gujja S."/>
            <person name="Heilman E."/>
            <person name="Heiman D."/>
            <person name="Howarth C."/>
            <person name="Mehta T."/>
            <person name="Neiman D."/>
            <person name="Pearson M."/>
            <person name="Roberts A."/>
            <person name="Saif S."/>
            <person name="Shea T."/>
            <person name="Shenoy N."/>
            <person name="Sisk P."/>
            <person name="Stolte C."/>
            <person name="Sykes S."/>
            <person name="White J."/>
            <person name="Yandava C."/>
            <person name="Burger G."/>
            <person name="Gray M.W."/>
            <person name="Holland P.W.H."/>
            <person name="King N."/>
            <person name="Lang F.B.F."/>
            <person name="Roger A.J."/>
            <person name="Ruiz-Trillo I."/>
            <person name="Haas B."/>
            <person name="Nusbaum C."/>
            <person name="Birren B."/>
        </authorList>
    </citation>
    <scope>NUCLEOTIDE SEQUENCE [LARGE SCALE GENOMIC DNA]</scope>
    <source>
        <strain evidence="2 3">JP610</strain>
    </source>
</reference>
<name>A0A0L0F9H7_9EUKA</name>
<evidence type="ECO:0000313" key="3">
    <source>
        <dbReference type="Proteomes" id="UP000054560"/>
    </source>
</evidence>
<dbReference type="PROSITE" id="PS51184">
    <property type="entry name" value="JMJC"/>
    <property type="match status" value="1"/>
</dbReference>
<dbReference type="eggNOG" id="KOG2130">
    <property type="taxonomic scope" value="Eukaryota"/>
</dbReference>
<dbReference type="Pfam" id="PF02373">
    <property type="entry name" value="JmjC"/>
    <property type="match status" value="1"/>
</dbReference>
<feature type="non-terminal residue" evidence="2">
    <location>
        <position position="1"/>
    </location>
</feature>
<organism evidence="2 3">
    <name type="scientific">Sphaeroforma arctica JP610</name>
    <dbReference type="NCBI Taxonomy" id="667725"/>
    <lineage>
        <taxon>Eukaryota</taxon>
        <taxon>Ichthyosporea</taxon>
        <taxon>Ichthyophonida</taxon>
        <taxon>Sphaeroforma</taxon>
    </lineage>
</organism>
<dbReference type="PANTHER" id="PTHR12480">
    <property type="entry name" value="ARGININE DEMETHYLASE AND LYSYL-HYDROXYLASE JMJD"/>
    <property type="match status" value="1"/>
</dbReference>
<dbReference type="InterPro" id="IPR050910">
    <property type="entry name" value="JMJD6_ArgDemeth/LysHydrox"/>
</dbReference>
<dbReference type="RefSeq" id="XP_014147272.1">
    <property type="nucleotide sequence ID" value="XM_014291797.1"/>
</dbReference>
<dbReference type="InterPro" id="IPR003347">
    <property type="entry name" value="JmjC_dom"/>
</dbReference>
<gene>
    <name evidence="2" type="ORF">SARC_14070</name>
</gene>
<dbReference type="Proteomes" id="UP000054560">
    <property type="component" value="Unassembled WGS sequence"/>
</dbReference>